<comment type="caution">
    <text evidence="3">The sequence shown here is derived from an EMBL/GenBank/DDBJ whole genome shotgun (WGS) entry which is preliminary data.</text>
</comment>
<keyword evidence="2 3" id="KW-0808">Transferase</keyword>
<evidence type="ECO:0000313" key="3">
    <source>
        <dbReference type="EMBL" id="PSB19362.1"/>
    </source>
</evidence>
<evidence type="ECO:0000313" key="4">
    <source>
        <dbReference type="Proteomes" id="UP000238634"/>
    </source>
</evidence>
<dbReference type="STRING" id="1920490.GCA_001895925_04559"/>
<organism evidence="3 4">
    <name type="scientific">Phormidesmis priestleyi ULC007</name>
    <dbReference type="NCBI Taxonomy" id="1920490"/>
    <lineage>
        <taxon>Bacteria</taxon>
        <taxon>Bacillati</taxon>
        <taxon>Cyanobacteriota</taxon>
        <taxon>Cyanophyceae</taxon>
        <taxon>Leptolyngbyales</taxon>
        <taxon>Leptolyngbyaceae</taxon>
        <taxon>Phormidesmis</taxon>
    </lineage>
</organism>
<reference evidence="3 4" key="2">
    <citation type="submission" date="2018-03" db="EMBL/GenBank/DDBJ databases">
        <title>The ancient ancestry and fast evolution of plastids.</title>
        <authorList>
            <person name="Moore K.R."/>
            <person name="Magnabosco C."/>
            <person name="Momper L."/>
            <person name="Gold D.A."/>
            <person name="Bosak T."/>
            <person name="Fournier G.P."/>
        </authorList>
    </citation>
    <scope>NUCLEOTIDE SEQUENCE [LARGE SCALE GENOMIC DNA]</scope>
    <source>
        <strain evidence="3 4">ULC007</strain>
    </source>
</reference>
<dbReference type="EMBL" id="PVWG01000011">
    <property type="protein sequence ID" value="PSB19362.1"/>
    <property type="molecule type" value="Genomic_DNA"/>
</dbReference>
<reference evidence="3 4" key="1">
    <citation type="submission" date="2018-02" db="EMBL/GenBank/DDBJ databases">
        <authorList>
            <person name="Cohen D.B."/>
            <person name="Kent A.D."/>
        </authorList>
    </citation>
    <scope>NUCLEOTIDE SEQUENCE [LARGE SCALE GENOMIC DNA]</scope>
    <source>
        <strain evidence="3 4">ULC007</strain>
    </source>
</reference>
<dbReference type="Proteomes" id="UP000238634">
    <property type="component" value="Unassembled WGS sequence"/>
</dbReference>
<dbReference type="AlphaFoldDB" id="A0A2T1DFU1"/>
<dbReference type="GO" id="GO:0016758">
    <property type="term" value="F:hexosyltransferase activity"/>
    <property type="evidence" value="ECO:0007669"/>
    <property type="project" value="TreeGrafter"/>
</dbReference>
<proteinExistence type="predicted"/>
<dbReference type="NCBIfam" id="TIGR00696">
    <property type="entry name" value="wecG_tagA_cpsF"/>
    <property type="match status" value="1"/>
</dbReference>
<dbReference type="RefSeq" id="WP_073071555.1">
    <property type="nucleotide sequence ID" value="NZ_MPPI01000011.1"/>
</dbReference>
<dbReference type="OrthoDB" id="9771846at2"/>
<dbReference type="PANTHER" id="PTHR34136:SF1">
    <property type="entry name" value="UDP-N-ACETYL-D-MANNOSAMINURONIC ACID TRANSFERASE"/>
    <property type="match status" value="1"/>
</dbReference>
<sequence length="275" mass="31498">MGQVKLLNIGLHNITMLELLDKLRFGGVVFTTNVDHLIKLQKDKDFYLAYQGSDYRVCDSQVLLYASNFLGTPLPEKLSGSDLFPAFYTYYKHDKNVKVFLLGAAPGVAKQAQKKINLKVGRDIVIASYSPTFGFEKDEEECQKIIDLIDQSGATVLAIGVGAPKQELWLTRYKDQLKNVKLFLAIGATIDFEAGNIQRSPKWMSQVGLEWLHRTLCEPKRLWKRYIVDDLPFFWLIIKQRFKLYQNPWSYEKQSLLDQPQSTEGAICDHKLKGL</sequence>
<gene>
    <name evidence="3" type="ORF">C7B65_12280</name>
</gene>
<dbReference type="Pfam" id="PF03808">
    <property type="entry name" value="Glyco_tran_WecG"/>
    <property type="match status" value="1"/>
</dbReference>
<accession>A0A2T1DFU1</accession>
<dbReference type="PANTHER" id="PTHR34136">
    <property type="match status" value="1"/>
</dbReference>
<keyword evidence="4" id="KW-1185">Reference proteome</keyword>
<dbReference type="InterPro" id="IPR004629">
    <property type="entry name" value="WecG_TagA_CpsF"/>
</dbReference>
<name>A0A2T1DFU1_9CYAN</name>
<dbReference type="CDD" id="cd06533">
    <property type="entry name" value="Glyco_transf_WecG_TagA"/>
    <property type="match status" value="1"/>
</dbReference>
<protein>
    <submittedName>
        <fullName evidence="3">Glycosyltransferase</fullName>
    </submittedName>
</protein>
<evidence type="ECO:0000256" key="1">
    <source>
        <dbReference type="ARBA" id="ARBA00022676"/>
    </source>
</evidence>
<keyword evidence="1" id="KW-0328">Glycosyltransferase</keyword>
<evidence type="ECO:0000256" key="2">
    <source>
        <dbReference type="ARBA" id="ARBA00022679"/>
    </source>
</evidence>